<keyword evidence="1" id="KW-0472">Membrane</keyword>
<sequence>MDVIALIKDLISKIVVVAWLLFLLTWIIGWAIKGSPIPSSKVRRVGQGLIEDAIWGAFWIAIGTSIFWLITYVSSTLGNAMPQPPIPQLP</sequence>
<proteinExistence type="predicted"/>
<comment type="caution">
    <text evidence="2">The sequence shown here is derived from an EMBL/GenBank/DDBJ whole genome shotgun (WGS) entry which is preliminary data.</text>
</comment>
<evidence type="ECO:0000256" key="1">
    <source>
        <dbReference type="SAM" id="Phobius"/>
    </source>
</evidence>
<name>A0A7C2Z205_9CREN</name>
<organism evidence="2">
    <name type="scientific">Ignisphaera aggregans</name>
    <dbReference type="NCBI Taxonomy" id="334771"/>
    <lineage>
        <taxon>Archaea</taxon>
        <taxon>Thermoproteota</taxon>
        <taxon>Thermoprotei</taxon>
        <taxon>Desulfurococcales</taxon>
        <taxon>Desulfurococcaceae</taxon>
        <taxon>Ignisphaera</taxon>
    </lineage>
</organism>
<feature type="transmembrane region" description="Helical" evidence="1">
    <location>
        <begin position="12"/>
        <end position="32"/>
    </location>
</feature>
<dbReference type="NCBIfam" id="NF041797">
    <property type="entry name" value="Ced_CedA1"/>
    <property type="match status" value="1"/>
</dbReference>
<dbReference type="InterPro" id="IPR049689">
    <property type="entry name" value="CedA1_arc"/>
</dbReference>
<keyword evidence="1" id="KW-0812">Transmembrane</keyword>
<feature type="transmembrane region" description="Helical" evidence="1">
    <location>
        <begin position="53"/>
        <end position="73"/>
    </location>
</feature>
<accession>A0A7C2Z205</accession>
<keyword evidence="1" id="KW-1133">Transmembrane helix</keyword>
<evidence type="ECO:0000313" key="2">
    <source>
        <dbReference type="EMBL" id="HEW53443.1"/>
    </source>
</evidence>
<reference evidence="2" key="1">
    <citation type="journal article" date="2020" name="mSystems">
        <title>Genome- and Community-Level Interaction Insights into Carbon Utilization and Element Cycling Functions of Hydrothermarchaeota in Hydrothermal Sediment.</title>
        <authorList>
            <person name="Zhou Z."/>
            <person name="Liu Y."/>
            <person name="Xu W."/>
            <person name="Pan J."/>
            <person name="Luo Z.H."/>
            <person name="Li M."/>
        </authorList>
    </citation>
    <scope>NUCLEOTIDE SEQUENCE [LARGE SCALE GENOMIC DNA]</scope>
    <source>
        <strain evidence="2">SpSt-16</strain>
    </source>
</reference>
<protein>
    <submittedName>
        <fullName evidence="2">Uncharacterized protein</fullName>
    </submittedName>
</protein>
<dbReference type="EMBL" id="DSGT01000012">
    <property type="protein sequence ID" value="HEW53443.1"/>
    <property type="molecule type" value="Genomic_DNA"/>
</dbReference>
<dbReference type="AlphaFoldDB" id="A0A7C2Z205"/>
<gene>
    <name evidence="2" type="ORF">ENO77_04720</name>
</gene>